<dbReference type="EMBL" id="JAOVQM010000008">
    <property type="protein sequence ID" value="MCV2232691.1"/>
    <property type="molecule type" value="Genomic_DNA"/>
</dbReference>
<keyword evidence="6" id="KW-0862">Zinc</keyword>
<keyword evidence="8" id="KW-0413">Isomerase</keyword>
<protein>
    <recommendedName>
        <fullName evidence="4">L-ribulose-5-phosphate 4-epimerase</fullName>
        <ecNumber evidence="4">5.1.3.4</ecNumber>
    </recommendedName>
</protein>
<dbReference type="Proteomes" id="UP001177160">
    <property type="component" value="Unassembled WGS sequence"/>
</dbReference>
<organism evidence="8 9">
    <name type="scientific">Paracholeplasma manati</name>
    <dbReference type="NCBI Taxonomy" id="591373"/>
    <lineage>
        <taxon>Bacteria</taxon>
        <taxon>Bacillati</taxon>
        <taxon>Mycoplasmatota</taxon>
        <taxon>Mollicutes</taxon>
        <taxon>Acholeplasmatales</taxon>
        <taxon>Acholeplasmataceae</taxon>
        <taxon>Paracholeplasma</taxon>
    </lineage>
</organism>
<feature type="domain" description="Class II aldolase/adducin N-terminal" evidence="7">
    <location>
        <begin position="7"/>
        <end position="195"/>
    </location>
</feature>
<comment type="similarity">
    <text evidence="3">Belongs to the aldolase class II family. AraD/FucA subfamily.</text>
</comment>
<gene>
    <name evidence="8" type="primary">araD</name>
    <name evidence="8" type="ORF">N7548_07655</name>
</gene>
<name>A0ABT2Y7H4_9MOLU</name>
<evidence type="ECO:0000259" key="7">
    <source>
        <dbReference type="SMART" id="SM01007"/>
    </source>
</evidence>
<dbReference type="InterPro" id="IPR001303">
    <property type="entry name" value="Aldolase_II/adducin_N"/>
</dbReference>
<accession>A0ABT2Y7H4</accession>
<dbReference type="Gene3D" id="3.40.225.10">
    <property type="entry name" value="Class II aldolase/adducin N-terminal domain"/>
    <property type="match status" value="1"/>
</dbReference>
<dbReference type="NCBIfam" id="NF009003">
    <property type="entry name" value="PRK12348.1"/>
    <property type="match status" value="1"/>
</dbReference>
<dbReference type="SMART" id="SM01007">
    <property type="entry name" value="Aldolase_II"/>
    <property type="match status" value="1"/>
</dbReference>
<dbReference type="PANTHER" id="PTHR22789:SF8">
    <property type="entry name" value="L-RIBULOSE-5-PHOSPHATE 4-EPIMERASE SGBE"/>
    <property type="match status" value="1"/>
</dbReference>
<evidence type="ECO:0000313" key="8">
    <source>
        <dbReference type="EMBL" id="MCV2232691.1"/>
    </source>
</evidence>
<dbReference type="GO" id="GO:0008742">
    <property type="term" value="F:L-ribulose-phosphate 4-epimerase activity"/>
    <property type="evidence" value="ECO:0007669"/>
    <property type="project" value="UniProtKB-EC"/>
</dbReference>
<comment type="catalytic activity">
    <reaction evidence="1">
        <text>L-ribulose 5-phosphate = D-xylulose 5-phosphate</text>
        <dbReference type="Rhea" id="RHEA:22368"/>
        <dbReference type="ChEBI" id="CHEBI:57737"/>
        <dbReference type="ChEBI" id="CHEBI:58226"/>
        <dbReference type="EC" id="5.1.3.4"/>
    </reaction>
</comment>
<comment type="caution">
    <text evidence="8">The sequence shown here is derived from an EMBL/GenBank/DDBJ whole genome shotgun (WGS) entry which is preliminary data.</text>
</comment>
<evidence type="ECO:0000256" key="1">
    <source>
        <dbReference type="ARBA" id="ARBA00001726"/>
    </source>
</evidence>
<dbReference type="RefSeq" id="WP_263608880.1">
    <property type="nucleotide sequence ID" value="NZ_JAOVQM010000008.1"/>
</dbReference>
<dbReference type="PANTHER" id="PTHR22789">
    <property type="entry name" value="FUCULOSE PHOSPHATE ALDOLASE"/>
    <property type="match status" value="1"/>
</dbReference>
<sequence>MLQNTKANVLKANQALPKHELVKFTWGNVSERDPETGYIVIKPSGVNYDDLTENNMVVLDLDGHIIEGTYNPSSDTKTHLEVYKAYPQVKGICHVHSTYATAFAQAGKTIEAFGTTHADYFYGTVPCARILHQSEIDVDYEQYTGKLIVQIFEDKDILATPGILLKGHGVFTFGKSADQAVHNAVVLEEVAKMNYLTLTLNPTANPIPQYLLDKHYNRKHGKNAYYGQKK</sequence>
<evidence type="ECO:0000256" key="6">
    <source>
        <dbReference type="ARBA" id="ARBA00022833"/>
    </source>
</evidence>
<dbReference type="SUPFAM" id="SSF53639">
    <property type="entry name" value="AraD/HMP-PK domain-like"/>
    <property type="match status" value="1"/>
</dbReference>
<evidence type="ECO:0000256" key="3">
    <source>
        <dbReference type="ARBA" id="ARBA00010037"/>
    </source>
</evidence>
<evidence type="ECO:0000256" key="2">
    <source>
        <dbReference type="ARBA" id="ARBA00001947"/>
    </source>
</evidence>
<evidence type="ECO:0000256" key="5">
    <source>
        <dbReference type="ARBA" id="ARBA00022723"/>
    </source>
</evidence>
<dbReference type="InterPro" id="IPR036409">
    <property type="entry name" value="Aldolase_II/adducin_N_sf"/>
</dbReference>
<dbReference type="Pfam" id="PF00596">
    <property type="entry name" value="Aldolase_II"/>
    <property type="match status" value="1"/>
</dbReference>
<comment type="cofactor">
    <cofactor evidence="2">
        <name>Zn(2+)</name>
        <dbReference type="ChEBI" id="CHEBI:29105"/>
    </cofactor>
</comment>
<evidence type="ECO:0000313" key="9">
    <source>
        <dbReference type="Proteomes" id="UP001177160"/>
    </source>
</evidence>
<dbReference type="EC" id="5.1.3.4" evidence="4"/>
<proteinExistence type="inferred from homology"/>
<reference evidence="8" key="1">
    <citation type="submission" date="2022-09" db="EMBL/GenBank/DDBJ databases">
        <title>Novel Mycoplasma species identified in domestic and wild animals.</title>
        <authorList>
            <person name="Volokhov D.V."/>
            <person name="Furtak V.A."/>
            <person name="Zagorodnyaya T.A."/>
        </authorList>
    </citation>
    <scope>NUCLEOTIDE SEQUENCE</scope>
    <source>
        <strain evidence="8">Oakley</strain>
    </source>
</reference>
<dbReference type="InterPro" id="IPR050197">
    <property type="entry name" value="Aldolase_class_II_sugar_metab"/>
</dbReference>
<evidence type="ECO:0000256" key="4">
    <source>
        <dbReference type="ARBA" id="ARBA00013186"/>
    </source>
</evidence>
<keyword evidence="9" id="KW-1185">Reference proteome</keyword>
<dbReference type="NCBIfam" id="NF006047">
    <property type="entry name" value="PRK08193.1"/>
    <property type="match status" value="1"/>
</dbReference>
<keyword evidence="5" id="KW-0479">Metal-binding</keyword>